<sequence length="49" mass="5635">MLCFSLFNSFLFFFSLCKICLYFCSSCSQVFFLISNLIISTLPLTLKSC</sequence>
<gene>
    <name evidence="1" type="ORF">ECRASSUSDP1_LOCUS13766</name>
</gene>
<accession>A0AAD1UQJ4</accession>
<evidence type="ECO:0000313" key="1">
    <source>
        <dbReference type="EMBL" id="CAI2372436.1"/>
    </source>
</evidence>
<dbReference type="EMBL" id="CAMPGE010013722">
    <property type="protein sequence ID" value="CAI2372436.1"/>
    <property type="molecule type" value="Genomic_DNA"/>
</dbReference>
<organism evidence="1 2">
    <name type="scientific">Euplotes crassus</name>
    <dbReference type="NCBI Taxonomy" id="5936"/>
    <lineage>
        <taxon>Eukaryota</taxon>
        <taxon>Sar</taxon>
        <taxon>Alveolata</taxon>
        <taxon>Ciliophora</taxon>
        <taxon>Intramacronucleata</taxon>
        <taxon>Spirotrichea</taxon>
        <taxon>Hypotrichia</taxon>
        <taxon>Euplotida</taxon>
        <taxon>Euplotidae</taxon>
        <taxon>Moneuplotes</taxon>
    </lineage>
</organism>
<comment type="caution">
    <text evidence="1">The sequence shown here is derived from an EMBL/GenBank/DDBJ whole genome shotgun (WGS) entry which is preliminary data.</text>
</comment>
<name>A0AAD1UQJ4_EUPCR</name>
<proteinExistence type="predicted"/>
<protein>
    <submittedName>
        <fullName evidence="1">Uncharacterized protein</fullName>
    </submittedName>
</protein>
<reference evidence="1" key="1">
    <citation type="submission" date="2023-07" db="EMBL/GenBank/DDBJ databases">
        <authorList>
            <consortium name="AG Swart"/>
            <person name="Singh M."/>
            <person name="Singh A."/>
            <person name="Seah K."/>
            <person name="Emmerich C."/>
        </authorList>
    </citation>
    <scope>NUCLEOTIDE SEQUENCE</scope>
    <source>
        <strain evidence="1">DP1</strain>
    </source>
</reference>
<dbReference type="AlphaFoldDB" id="A0AAD1UQJ4"/>
<evidence type="ECO:0000313" key="2">
    <source>
        <dbReference type="Proteomes" id="UP001295684"/>
    </source>
</evidence>
<dbReference type="Proteomes" id="UP001295684">
    <property type="component" value="Unassembled WGS sequence"/>
</dbReference>
<keyword evidence="2" id="KW-1185">Reference proteome</keyword>